<keyword evidence="1" id="KW-1133">Transmembrane helix</keyword>
<keyword evidence="1" id="KW-0472">Membrane</keyword>
<dbReference type="EMBL" id="NDYN01000004">
    <property type="protein sequence ID" value="OUT08020.1"/>
    <property type="molecule type" value="Genomic_DNA"/>
</dbReference>
<evidence type="ECO:0000313" key="2">
    <source>
        <dbReference type="EMBL" id="OUT08020.1"/>
    </source>
</evidence>
<accession>A0A1Y5MHF9</accession>
<feature type="transmembrane region" description="Helical" evidence="1">
    <location>
        <begin position="37"/>
        <end position="56"/>
    </location>
</feature>
<keyword evidence="1" id="KW-0812">Transmembrane</keyword>
<dbReference type="RefSeq" id="WP_087582939.1">
    <property type="nucleotide sequence ID" value="NZ_NDYN01000004.1"/>
</dbReference>
<organism evidence="2 3">
    <name type="scientific">Campylobacter concisus</name>
    <dbReference type="NCBI Taxonomy" id="199"/>
    <lineage>
        <taxon>Bacteria</taxon>
        <taxon>Pseudomonadati</taxon>
        <taxon>Campylobacterota</taxon>
        <taxon>Epsilonproteobacteria</taxon>
        <taxon>Campylobacterales</taxon>
        <taxon>Campylobacteraceae</taxon>
        <taxon>Campylobacter</taxon>
    </lineage>
</organism>
<proteinExistence type="predicted"/>
<name>A0A1Y5MHF9_9BACT</name>
<protein>
    <submittedName>
        <fullName evidence="2">Molybdate transport repressor</fullName>
    </submittedName>
</protein>
<comment type="caution">
    <text evidence="2">The sequence shown here is derived from an EMBL/GenBank/DDBJ whole genome shotgun (WGS) entry which is preliminary data.</text>
</comment>
<feature type="transmembrane region" description="Helical" evidence="1">
    <location>
        <begin position="12"/>
        <end position="31"/>
    </location>
</feature>
<reference evidence="2 3" key="1">
    <citation type="submission" date="2017-04" db="EMBL/GenBank/DDBJ databases">
        <title>Complete genome of Campylobacter concisus ATCC 33237T and draft genomes for an additional eight well characterized C. concisus strains.</title>
        <authorList>
            <person name="Cornelius A.J."/>
            <person name="Miller W.G."/>
            <person name="Lastovica A.J."/>
            <person name="On S.L."/>
            <person name="French N.P."/>
            <person name="Vandenberg O."/>
            <person name="Biggs P.J."/>
        </authorList>
    </citation>
    <scope>NUCLEOTIDE SEQUENCE [LARGE SCALE GENOMIC DNA]</scope>
    <source>
        <strain evidence="2 3">CCUG 19995</strain>
    </source>
</reference>
<dbReference type="AlphaFoldDB" id="A0A1Y5MHF9"/>
<gene>
    <name evidence="2" type="ORF">B9N65_04255</name>
</gene>
<evidence type="ECO:0000313" key="3">
    <source>
        <dbReference type="Proteomes" id="UP000196317"/>
    </source>
</evidence>
<sequence>MITKESKKDVFWALAFGLGLFVFSIASYFYLDLGTPSLFGVIVGAISTFFCVRKILQNNFFEIDDDGFVIKKGSKNIKFLFKDIDEIAIKSFGDKKKVDALSVKFRKNRLDRDACFGLVQALGDDMIVIFDRYELSQFTLSKELRDRLAKFKDRA</sequence>
<dbReference type="Proteomes" id="UP000196317">
    <property type="component" value="Unassembled WGS sequence"/>
</dbReference>
<evidence type="ECO:0000256" key="1">
    <source>
        <dbReference type="SAM" id="Phobius"/>
    </source>
</evidence>